<proteinExistence type="predicted"/>
<dbReference type="SUPFAM" id="SSF48371">
    <property type="entry name" value="ARM repeat"/>
    <property type="match status" value="1"/>
</dbReference>
<dbReference type="PANTHER" id="PTHR13366">
    <property type="entry name" value="MALARIA ANTIGEN-RELATED"/>
    <property type="match status" value="1"/>
</dbReference>
<dbReference type="InterPro" id="IPR016024">
    <property type="entry name" value="ARM-type_fold"/>
</dbReference>
<dbReference type="InterPro" id="IPR025283">
    <property type="entry name" value="DUF4042"/>
</dbReference>
<dbReference type="AlphaFoldDB" id="A0AAV1HYS7"/>
<sequence length="874" mass="91442">MAASSCPRSKAEQLLGVLSSHPEDNAQLDLEGRRACLQALGSMLAAREEALPKDMLPEVAARLLDVLASHCSSGALPVDRPFSRYFYTLLRTLQAAVRQINSLQALPLAALVDCLKRFWTYGLAAASPFPAAQPLREKNSISSTPVASPRIGSYRPPHLRTRQRSPPPVGERWRKQADDGSASECSDTECGAATPDPYRASQARLASLTCLQSMAKQDGRLLHPLWTALFPVYTPLSIKPSMATLMDVMVIDPQPKVRVAAAAAAAALLEGPRQRAYLAIAEHREHAQLRGFTTLSAVLGKMAVCTHDALLQALSCEADSAALTAVLRFAATLCGAAPYHRLPCSLLPRSLQNMQRVIEERLPLLASCADELAIMQCAALSCVAALLAAQAGLSTSANGATRKGTQEAGAALPAGLCALLADLAGSISAAVTAEALAALQPIARAQPDALHSCWAGVRAVLLQSLDACGTAGDAPGAATLALLETGVEHSAVQGLRLLALYLKAWTEQCDTAQSNGSGKMPSVAARNTARECIAQEWEFVCSDVLPQCVAMRGLPTVQCAALGVLGSLTDSAYSRLSLAQQRLVWQALHSHSASEPGSASAAHVAALKAAGALVLCPASRRYPGLPAMVEHMQAGLNSSTTSVQVAAAGALANAADAAAGTAGAGLHPADITALIAQAALVAANASEKAQAHAIRALGYLLASDSLLCSSACNGREAWPAWVQQGLETLCIALRSSNVKVQWNACYAAGAVLRSTHVAPAVAACGLMNQILLCLLHALQNSDNFKTRAHAAASLAQLRDLSLLRTMRPSAVVQSLEAAAAVLQREAGEDCRAEVPSVDVTNIQSFHVLQQQLHDTISHFKILQASQDCNSLVGQ</sequence>
<dbReference type="Proteomes" id="UP001314263">
    <property type="component" value="Unassembled WGS sequence"/>
</dbReference>
<comment type="caution">
    <text evidence="3">The sequence shown here is derived from an EMBL/GenBank/DDBJ whole genome shotgun (WGS) entry which is preliminary data.</text>
</comment>
<evidence type="ECO:0000256" key="1">
    <source>
        <dbReference type="SAM" id="MobiDB-lite"/>
    </source>
</evidence>
<evidence type="ECO:0000313" key="3">
    <source>
        <dbReference type="EMBL" id="CAK0757758.1"/>
    </source>
</evidence>
<dbReference type="InterPro" id="IPR052107">
    <property type="entry name" value="HEAT6"/>
</dbReference>
<accession>A0AAV1HYS7</accession>
<keyword evidence="4" id="KW-1185">Reference proteome</keyword>
<dbReference type="Pfam" id="PF13251">
    <property type="entry name" value="DUF4042"/>
    <property type="match status" value="1"/>
</dbReference>
<reference evidence="3 4" key="1">
    <citation type="submission" date="2023-10" db="EMBL/GenBank/DDBJ databases">
        <authorList>
            <person name="Maclean D."/>
            <person name="Macfadyen A."/>
        </authorList>
    </citation>
    <scope>NUCLEOTIDE SEQUENCE [LARGE SCALE GENOMIC DNA]</scope>
</reference>
<feature type="domain" description="DUF4042" evidence="2">
    <location>
        <begin position="204"/>
        <end position="391"/>
    </location>
</feature>
<feature type="region of interest" description="Disordered" evidence="1">
    <location>
        <begin position="136"/>
        <end position="193"/>
    </location>
</feature>
<gene>
    <name evidence="3" type="ORF">CVIRNUC_002567</name>
</gene>
<organism evidence="3 4">
    <name type="scientific">Coccomyxa viridis</name>
    <dbReference type="NCBI Taxonomy" id="1274662"/>
    <lineage>
        <taxon>Eukaryota</taxon>
        <taxon>Viridiplantae</taxon>
        <taxon>Chlorophyta</taxon>
        <taxon>core chlorophytes</taxon>
        <taxon>Trebouxiophyceae</taxon>
        <taxon>Trebouxiophyceae incertae sedis</taxon>
        <taxon>Coccomyxaceae</taxon>
        <taxon>Coccomyxa</taxon>
    </lineage>
</organism>
<protein>
    <recommendedName>
        <fullName evidence="2">DUF4042 domain-containing protein</fullName>
    </recommendedName>
</protein>
<dbReference type="EMBL" id="CAUYUE010000003">
    <property type="protein sequence ID" value="CAK0757758.1"/>
    <property type="molecule type" value="Genomic_DNA"/>
</dbReference>
<evidence type="ECO:0000313" key="4">
    <source>
        <dbReference type="Proteomes" id="UP001314263"/>
    </source>
</evidence>
<evidence type="ECO:0000259" key="2">
    <source>
        <dbReference type="Pfam" id="PF13251"/>
    </source>
</evidence>
<name>A0AAV1HYS7_9CHLO</name>
<dbReference type="PANTHER" id="PTHR13366:SF0">
    <property type="entry name" value="HEAT REPEAT-CONTAINING PROTEIN 6"/>
    <property type="match status" value="1"/>
</dbReference>